<evidence type="ECO:0000313" key="3">
    <source>
        <dbReference type="Proteomes" id="UP000299102"/>
    </source>
</evidence>
<dbReference type="Proteomes" id="UP000299102">
    <property type="component" value="Unassembled WGS sequence"/>
</dbReference>
<dbReference type="AlphaFoldDB" id="A0A4C1Y577"/>
<reference evidence="2 3" key="1">
    <citation type="journal article" date="2019" name="Commun. Biol.">
        <title>The bagworm genome reveals a unique fibroin gene that provides high tensile strength.</title>
        <authorList>
            <person name="Kono N."/>
            <person name="Nakamura H."/>
            <person name="Ohtoshi R."/>
            <person name="Tomita M."/>
            <person name="Numata K."/>
            <person name="Arakawa K."/>
        </authorList>
    </citation>
    <scope>NUCLEOTIDE SEQUENCE [LARGE SCALE GENOMIC DNA]</scope>
</reference>
<organism evidence="2 3">
    <name type="scientific">Eumeta variegata</name>
    <name type="common">Bagworm moth</name>
    <name type="synonym">Eumeta japonica</name>
    <dbReference type="NCBI Taxonomy" id="151549"/>
    <lineage>
        <taxon>Eukaryota</taxon>
        <taxon>Metazoa</taxon>
        <taxon>Ecdysozoa</taxon>
        <taxon>Arthropoda</taxon>
        <taxon>Hexapoda</taxon>
        <taxon>Insecta</taxon>
        <taxon>Pterygota</taxon>
        <taxon>Neoptera</taxon>
        <taxon>Endopterygota</taxon>
        <taxon>Lepidoptera</taxon>
        <taxon>Glossata</taxon>
        <taxon>Ditrysia</taxon>
        <taxon>Tineoidea</taxon>
        <taxon>Psychidae</taxon>
        <taxon>Oiketicinae</taxon>
        <taxon>Eumeta</taxon>
    </lineage>
</organism>
<feature type="region of interest" description="Disordered" evidence="1">
    <location>
        <begin position="1"/>
        <end position="26"/>
    </location>
</feature>
<protein>
    <submittedName>
        <fullName evidence="2">Uncharacterized protein</fullName>
    </submittedName>
</protein>
<comment type="caution">
    <text evidence="2">The sequence shown here is derived from an EMBL/GenBank/DDBJ whole genome shotgun (WGS) entry which is preliminary data.</text>
</comment>
<evidence type="ECO:0000313" key="2">
    <source>
        <dbReference type="EMBL" id="GBP70144.1"/>
    </source>
</evidence>
<dbReference type="EMBL" id="BGZK01001065">
    <property type="protein sequence ID" value="GBP70144.1"/>
    <property type="molecule type" value="Genomic_DNA"/>
</dbReference>
<keyword evidence="3" id="KW-1185">Reference proteome</keyword>
<accession>A0A4C1Y577</accession>
<gene>
    <name evidence="2" type="ORF">EVAR_52729_1</name>
</gene>
<proteinExistence type="predicted"/>
<evidence type="ECO:0000256" key="1">
    <source>
        <dbReference type="SAM" id="MobiDB-lite"/>
    </source>
</evidence>
<feature type="compositionally biased region" description="Polar residues" evidence="1">
    <location>
        <begin position="13"/>
        <end position="26"/>
    </location>
</feature>
<sequence>MRHAAPAGGVTHASRSSEQTARSLVTQSSARYLRVHVIRVTNGKHSGIRDRLERHQIRVLSQLRRSGLRL</sequence>
<name>A0A4C1Y577_EUMVA</name>